<evidence type="ECO:0000313" key="2">
    <source>
        <dbReference type="EMBL" id="KAG5198367.1"/>
    </source>
</evidence>
<feature type="compositionally biased region" description="Polar residues" evidence="1">
    <location>
        <begin position="1"/>
        <end position="11"/>
    </location>
</feature>
<feature type="compositionally biased region" description="Basic and acidic residues" evidence="1">
    <location>
        <begin position="28"/>
        <end position="44"/>
    </location>
</feature>
<protein>
    <submittedName>
        <fullName evidence="2">Uncharacterized protein</fullName>
    </submittedName>
</protein>
<feature type="region of interest" description="Disordered" evidence="1">
    <location>
        <begin position="125"/>
        <end position="226"/>
    </location>
</feature>
<comment type="caution">
    <text evidence="2">The sequence shown here is derived from an EMBL/GenBank/DDBJ whole genome shotgun (WGS) entry which is preliminary data.</text>
</comment>
<gene>
    <name evidence="2" type="ORF">JEQ12_008057</name>
</gene>
<proteinExistence type="predicted"/>
<dbReference type="AlphaFoldDB" id="A0A835ZZ43"/>
<evidence type="ECO:0000256" key="1">
    <source>
        <dbReference type="SAM" id="MobiDB-lite"/>
    </source>
</evidence>
<feature type="region of interest" description="Disordered" evidence="1">
    <location>
        <begin position="246"/>
        <end position="277"/>
    </location>
</feature>
<evidence type="ECO:0000313" key="3">
    <source>
        <dbReference type="Proteomes" id="UP000664991"/>
    </source>
</evidence>
<dbReference type="EMBL" id="JAEMGP010000018">
    <property type="protein sequence ID" value="KAG5198367.1"/>
    <property type="molecule type" value="Genomic_DNA"/>
</dbReference>
<name>A0A835ZZ43_SHEEP</name>
<reference evidence="2 3" key="1">
    <citation type="submission" date="2020-12" db="EMBL/GenBank/DDBJ databases">
        <title>De novo assembly of Tibetan sheep genome.</title>
        <authorList>
            <person name="Li X."/>
        </authorList>
    </citation>
    <scope>NUCLEOTIDE SEQUENCE [LARGE SCALE GENOMIC DNA]</scope>
    <source>
        <tissue evidence="2">Heart</tissue>
    </source>
</reference>
<feature type="region of interest" description="Disordered" evidence="1">
    <location>
        <begin position="1"/>
        <end position="99"/>
    </location>
</feature>
<feature type="compositionally biased region" description="Basic residues" evidence="1">
    <location>
        <begin position="257"/>
        <end position="271"/>
    </location>
</feature>
<sequence length="277" mass="28845">MLSGAGSQTQGPDPGSPRQDGPSSLTEPRAEAPRKEACREDLRGCKPSPTSGRNPKGPPSYPGWGAAQPDQEATKASPGPLSAPELPGTGSRPAPGPLAWLGRRREARLPFSRFLDEVAVRVLDPGTLEAFRGPRGRSPEPSPGEQDPGPAQEALAGTTAPEKILALSPQLSSEIAPEAVSRAGEGRAVETTGLRVGSNKRGGRAASPRRPLGRVSLSPCPSPSQQRTEICWAPALLPSGAVSPPALADPTELPPHRLFHSHWNGKGHKNPKNGPLG</sequence>
<organism evidence="2 3">
    <name type="scientific">Ovis aries</name>
    <name type="common">Sheep</name>
    <dbReference type="NCBI Taxonomy" id="9940"/>
    <lineage>
        <taxon>Eukaryota</taxon>
        <taxon>Metazoa</taxon>
        <taxon>Chordata</taxon>
        <taxon>Craniata</taxon>
        <taxon>Vertebrata</taxon>
        <taxon>Euteleostomi</taxon>
        <taxon>Mammalia</taxon>
        <taxon>Eutheria</taxon>
        <taxon>Laurasiatheria</taxon>
        <taxon>Artiodactyla</taxon>
        <taxon>Ruminantia</taxon>
        <taxon>Pecora</taxon>
        <taxon>Bovidae</taxon>
        <taxon>Caprinae</taxon>
        <taxon>Ovis</taxon>
    </lineage>
</organism>
<dbReference type="Proteomes" id="UP000664991">
    <property type="component" value="Unassembled WGS sequence"/>
</dbReference>
<accession>A0A835ZZ43</accession>